<evidence type="ECO:0000313" key="6">
    <source>
        <dbReference type="EMBL" id="EKC36120.1"/>
    </source>
</evidence>
<dbReference type="InParanoid" id="K1R4M3"/>
<dbReference type="GO" id="GO:0000139">
    <property type="term" value="C:Golgi membrane"/>
    <property type="evidence" value="ECO:0007669"/>
    <property type="project" value="TreeGrafter"/>
</dbReference>
<feature type="domain" description="RIC1 C-terminal alpha solenoid region" evidence="5">
    <location>
        <begin position="801"/>
        <end position="964"/>
    </location>
</feature>
<evidence type="ECO:0000256" key="3">
    <source>
        <dbReference type="ARBA" id="ARBA00029879"/>
    </source>
</evidence>
<feature type="region of interest" description="Disordered" evidence="4">
    <location>
        <begin position="1357"/>
        <end position="1400"/>
    </location>
</feature>
<dbReference type="InterPro" id="IPR009771">
    <property type="entry name" value="RIC1_C"/>
</dbReference>
<dbReference type="InterPro" id="IPR040096">
    <property type="entry name" value="Ric1"/>
</dbReference>
<dbReference type="PANTHER" id="PTHR22746:SF10">
    <property type="entry name" value="GUANINE NUCLEOTIDE EXCHANGE FACTOR SUBUNIT RIC1"/>
    <property type="match status" value="1"/>
</dbReference>
<feature type="compositionally biased region" description="Polar residues" evidence="4">
    <location>
        <begin position="1357"/>
        <end position="1393"/>
    </location>
</feature>
<keyword evidence="2" id="KW-0472">Membrane</keyword>
<dbReference type="GO" id="GO:0042147">
    <property type="term" value="P:retrograde transport, endosome to Golgi"/>
    <property type="evidence" value="ECO:0007669"/>
    <property type="project" value="TreeGrafter"/>
</dbReference>
<dbReference type="HOGENOM" id="CLU_002060_3_1_1"/>
<dbReference type="SUPFAM" id="SSF50978">
    <property type="entry name" value="WD40 repeat-like"/>
    <property type="match status" value="2"/>
</dbReference>
<dbReference type="Gene3D" id="2.130.10.10">
    <property type="entry name" value="YVTN repeat-like/Quinoprotein amine dehydrogenase"/>
    <property type="match status" value="1"/>
</dbReference>
<accession>K1R4M3</accession>
<evidence type="ECO:0000259" key="5">
    <source>
        <dbReference type="Pfam" id="PF07064"/>
    </source>
</evidence>
<dbReference type="EMBL" id="JH816692">
    <property type="protein sequence ID" value="EKC36120.1"/>
    <property type="molecule type" value="Genomic_DNA"/>
</dbReference>
<dbReference type="InterPro" id="IPR036322">
    <property type="entry name" value="WD40_repeat_dom_sf"/>
</dbReference>
<dbReference type="GO" id="GO:0034066">
    <property type="term" value="C:Ric1-Rgp1 guanyl-nucleotide exchange factor complex"/>
    <property type="evidence" value="ECO:0007669"/>
    <property type="project" value="InterPro"/>
</dbReference>
<evidence type="ECO:0000256" key="2">
    <source>
        <dbReference type="ARBA" id="ARBA00023136"/>
    </source>
</evidence>
<dbReference type="InterPro" id="IPR015943">
    <property type="entry name" value="WD40/YVTN_repeat-like_dom_sf"/>
</dbReference>
<comment type="subcellular location">
    <subcellularLocation>
        <location evidence="1">Membrane</location>
    </subcellularLocation>
</comment>
<reference evidence="6" key="1">
    <citation type="journal article" date="2012" name="Nature">
        <title>The oyster genome reveals stress adaptation and complexity of shell formation.</title>
        <authorList>
            <person name="Zhang G."/>
            <person name="Fang X."/>
            <person name="Guo X."/>
            <person name="Li L."/>
            <person name="Luo R."/>
            <person name="Xu F."/>
            <person name="Yang P."/>
            <person name="Zhang L."/>
            <person name="Wang X."/>
            <person name="Qi H."/>
            <person name="Xiong Z."/>
            <person name="Que H."/>
            <person name="Xie Y."/>
            <person name="Holland P.W."/>
            <person name="Paps J."/>
            <person name="Zhu Y."/>
            <person name="Wu F."/>
            <person name="Chen Y."/>
            <person name="Wang J."/>
            <person name="Peng C."/>
            <person name="Meng J."/>
            <person name="Yang L."/>
            <person name="Liu J."/>
            <person name="Wen B."/>
            <person name="Zhang N."/>
            <person name="Huang Z."/>
            <person name="Zhu Q."/>
            <person name="Feng Y."/>
            <person name="Mount A."/>
            <person name="Hedgecock D."/>
            <person name="Xu Z."/>
            <person name="Liu Y."/>
            <person name="Domazet-Loso T."/>
            <person name="Du Y."/>
            <person name="Sun X."/>
            <person name="Zhang S."/>
            <person name="Liu B."/>
            <person name="Cheng P."/>
            <person name="Jiang X."/>
            <person name="Li J."/>
            <person name="Fan D."/>
            <person name="Wang W."/>
            <person name="Fu W."/>
            <person name="Wang T."/>
            <person name="Wang B."/>
            <person name="Zhang J."/>
            <person name="Peng Z."/>
            <person name="Li Y."/>
            <person name="Li N."/>
            <person name="Wang J."/>
            <person name="Chen M."/>
            <person name="He Y."/>
            <person name="Tan F."/>
            <person name="Song X."/>
            <person name="Zheng Q."/>
            <person name="Huang R."/>
            <person name="Yang H."/>
            <person name="Du X."/>
            <person name="Chen L."/>
            <person name="Yang M."/>
            <person name="Gaffney P.M."/>
            <person name="Wang S."/>
            <person name="Luo L."/>
            <person name="She Z."/>
            <person name="Ming Y."/>
            <person name="Huang W."/>
            <person name="Zhang S."/>
            <person name="Huang B."/>
            <person name="Zhang Y."/>
            <person name="Qu T."/>
            <person name="Ni P."/>
            <person name="Miao G."/>
            <person name="Wang J."/>
            <person name="Wang Q."/>
            <person name="Steinberg C.E."/>
            <person name="Wang H."/>
            <person name="Li N."/>
            <person name="Qian L."/>
            <person name="Zhang G."/>
            <person name="Li Y."/>
            <person name="Yang H."/>
            <person name="Liu X."/>
            <person name="Wang J."/>
            <person name="Yin Y."/>
            <person name="Wang J."/>
        </authorList>
    </citation>
    <scope>NUCLEOTIDE SEQUENCE [LARGE SCALE GENOMIC DNA]</scope>
    <source>
        <strain evidence="6">05x7-T-G4-1.051#20</strain>
    </source>
</reference>
<feature type="region of interest" description="Disordered" evidence="4">
    <location>
        <begin position="966"/>
        <end position="986"/>
    </location>
</feature>
<dbReference type="Pfam" id="PF25440">
    <property type="entry name" value="Beta-prop_RIC1_2nd"/>
    <property type="match status" value="1"/>
</dbReference>
<organism evidence="6">
    <name type="scientific">Magallana gigas</name>
    <name type="common">Pacific oyster</name>
    <name type="synonym">Crassostrea gigas</name>
    <dbReference type="NCBI Taxonomy" id="29159"/>
    <lineage>
        <taxon>Eukaryota</taxon>
        <taxon>Metazoa</taxon>
        <taxon>Spiralia</taxon>
        <taxon>Lophotrochozoa</taxon>
        <taxon>Mollusca</taxon>
        <taxon>Bivalvia</taxon>
        <taxon>Autobranchia</taxon>
        <taxon>Pteriomorphia</taxon>
        <taxon>Ostreida</taxon>
        <taxon>Ostreoidea</taxon>
        <taxon>Ostreidae</taxon>
        <taxon>Magallana</taxon>
    </lineage>
</organism>
<dbReference type="GO" id="GO:0005829">
    <property type="term" value="C:cytosol"/>
    <property type="evidence" value="ECO:0007669"/>
    <property type="project" value="TreeGrafter"/>
</dbReference>
<gene>
    <name evidence="6" type="ORF">CGI_10024844</name>
</gene>
<name>K1R4M3_MAGGI</name>
<dbReference type="FunCoup" id="K1R4M3">
    <property type="interactions" value="1423"/>
</dbReference>
<dbReference type="KEGG" id="crg:105331546"/>
<sequence length="1406" mass="157369">MYFPLGWPKFLKNLQKGSKPLQYVISSCDRMLFAIITEDTLSIWYSKPSVQIVSYIHPYKETVSEGTFKLVEWKPDSSMIAVLTSKLTLLFFKVELDVSVPNHHCLYVQHEGKNQTPKRDINGIPDSDSIPAIRVTLVAKMQLPANITCCLCVREEIMVATEEGSLHRIKWNASVNQKASFHIRGFPASLDFHQTKACKLTEEDGYVQQMEYSPIIGGYTLVLSSGKALFVIPPSIKVENSVPQGVWVTGLTDATCVAVNHRYRLMAFGCKSGIGAVYVINEVEGTIELSYKLHVSSKDYPDACQKAGPVKCMKWTPDGTAVAVCWKNGGFSLWSVFGALLLCSLGGDLYPSDSPKLFPPPVLSMEWGLEGYQLWVVCQEEQSVNGFAETEEDNHSITNVMQLQFVKSALTVNPCVTNHEHVFLQGEDRLYMSISDGCASQDGGCQDSSQSLMSIGNKIWQIIPISHTYLGANWPIRYAAVDKTGQCVAVAGKTGLAHYTFSTRKWKLFGNETQEKDLVVSGGMTWWKDFICVACYNIIGQRDEIRCYPKNTKLDNTFAVITKVPSQILLLNTFRDILIIFCIDSHIMLYNMERKNSQKNPLMELIKIQEVSLGNYIPHPVCVSGLALTSLRTEKFGSRSAQPSRDSECLLLNVAGKLLMFQRDEPGAQVQAKQNKAKPQSFGAPAVVATNVENMWSTSRTNQSKSQLMEALWLGCGAQGMKVWLPLYPKHEGKTHNFMSKRIMLPFRVDIYPLAVLFEDAVILGAASDGVTYKPPSEDTKKSVQNLPFCIVERTSQIYLHHILRQLLRRNLGVNALDLARCCTELSYFPHVLELLLHEVLEAEATSKEPIPDPLLPRVVAFIQEFPEFLQTIVHCARKTEVALWPHLFSVVGNPKELFEQCIVSEELETAASYLIILQNLERPIISRQHATLLLDQSLERGKWDLARDLVRFLKAIDPSEASTLPILTSSRTPSSKSYHSGVPSPPIMPSEADGFSFSTVSNVSNVSNVNRLRSSSMTGADYSENVPKGSKPKLKHTFSDNIFSVKKPPPKPKEEGAPDQMYIDMILCRHCRKLLETNHLRDMGYFSANTEDFHLVSFLKRERLKGAKVEDFVRAVKDIHHQFEWPLPILSYHVFQQLKNKTFSTSSLASLSLLDAENLPTVNVGAHNNDTEYHRYLGTLQSPSPLNLSQNFSNDVELKPQVIKTEESSLATTLDISDTSSLLGELDYMTESSSQDTLSPELEILSQEMANKGPRQSEMELRYLLQILLEAGCLEWALIISLVLRDVEAVVRTVNTASMTDTPLEMVARMREGISYLELWADTECLGYKPFLHFIRKQIQVLGKLAEQTPPTLQLSTSVMNDESSDSEQLSPVLQTIHTKNPDSSPELSPTQPRDPAKASECVIC</sequence>
<evidence type="ECO:0000256" key="4">
    <source>
        <dbReference type="SAM" id="MobiDB-lite"/>
    </source>
</evidence>
<feature type="compositionally biased region" description="Polar residues" evidence="4">
    <location>
        <begin position="966"/>
        <end position="979"/>
    </location>
</feature>
<protein>
    <recommendedName>
        <fullName evidence="3">Protein RIC1 homolog</fullName>
    </recommendedName>
</protein>
<evidence type="ECO:0000256" key="1">
    <source>
        <dbReference type="ARBA" id="ARBA00004370"/>
    </source>
</evidence>
<dbReference type="PANTHER" id="PTHR22746">
    <property type="entry name" value="RAB6A-GEF COMPLEX PARTNER PROTEIN 1"/>
    <property type="match status" value="1"/>
</dbReference>
<dbReference type="GO" id="GO:0006886">
    <property type="term" value="P:intracellular protein transport"/>
    <property type="evidence" value="ECO:0007669"/>
    <property type="project" value="InterPro"/>
</dbReference>
<dbReference type="Pfam" id="PF07064">
    <property type="entry name" value="RIC1"/>
    <property type="match status" value="1"/>
</dbReference>
<dbReference type="OrthoDB" id="67540at2759"/>
<proteinExistence type="predicted"/>